<comment type="caution">
    <text evidence="1">The sequence shown here is derived from an EMBL/GenBank/DDBJ whole genome shotgun (WGS) entry which is preliminary data.</text>
</comment>
<dbReference type="AlphaFoldDB" id="A0A210Q8Z5"/>
<accession>A0A210Q8Z5</accession>
<dbReference type="PANTHER" id="PTHR46830">
    <property type="entry name" value="TRANSFERASE, PUTATIVE-RELATED"/>
    <property type="match status" value="1"/>
</dbReference>
<dbReference type="PANTHER" id="PTHR46830:SF1">
    <property type="entry name" value="ALPHA-1,4-N-ACETYLGLUCOSAMINYLTRANSFERASE"/>
    <property type="match status" value="1"/>
</dbReference>
<organism evidence="1 2">
    <name type="scientific">Mizuhopecten yessoensis</name>
    <name type="common">Japanese scallop</name>
    <name type="synonym">Patinopecten yessoensis</name>
    <dbReference type="NCBI Taxonomy" id="6573"/>
    <lineage>
        <taxon>Eukaryota</taxon>
        <taxon>Metazoa</taxon>
        <taxon>Spiralia</taxon>
        <taxon>Lophotrochozoa</taxon>
        <taxon>Mollusca</taxon>
        <taxon>Bivalvia</taxon>
        <taxon>Autobranchia</taxon>
        <taxon>Pteriomorphia</taxon>
        <taxon>Pectinida</taxon>
        <taxon>Pectinoidea</taxon>
        <taxon>Pectinidae</taxon>
        <taxon>Mizuhopecten</taxon>
    </lineage>
</organism>
<evidence type="ECO:0000313" key="2">
    <source>
        <dbReference type="Proteomes" id="UP000242188"/>
    </source>
</evidence>
<evidence type="ECO:0000313" key="1">
    <source>
        <dbReference type="EMBL" id="OWF45185.1"/>
    </source>
</evidence>
<keyword evidence="2" id="KW-1185">Reference proteome</keyword>
<sequence>MAKRHLVRICGRRTSVRSIAQTVFVGFSLIFVLRHIDLGNRNAVLEGLRPVTTREHAIFSISDQLRLRCEERHSTLYLTSTEDEQVLSVKSDDRCFSRALRNYCPETPGRRVPNIVHYIWFGIKNMTFYQLVSFLSVQKFQKPCVILVHGNVVPIGPYWRHLVHNASNIVHVKMTPPYRVTNGHILRTMTHKSNIARLMVLQEHGGIYLDLDTVLLRSLDPLMNYPVSMSMEYKSNLWNGLIVAERDPLFIRHWITLFNQQYYYAHKKKFEFSLFLPTYIAKAHPSWIHVENMTFCTPNGNHLHMIYKENFDWKENYAMHLYIRYYKVHDDFTSVRRLNATIGALARLVLYSTKDLLED</sequence>
<dbReference type="EMBL" id="NEDP02004556">
    <property type="protein sequence ID" value="OWF45185.1"/>
    <property type="molecule type" value="Genomic_DNA"/>
</dbReference>
<name>A0A210Q8Z5_MIZYE</name>
<dbReference type="OrthoDB" id="6150660at2759"/>
<dbReference type="Pfam" id="PF04488">
    <property type="entry name" value="Gly_transf_sug"/>
    <property type="match status" value="1"/>
</dbReference>
<protein>
    <recommendedName>
        <fullName evidence="3">Alpha-1,4-N-acetylglucosaminyltransferase</fullName>
    </recommendedName>
</protein>
<dbReference type="InterPro" id="IPR007577">
    <property type="entry name" value="GlycoTrfase_DXD_sugar-bd_CS"/>
</dbReference>
<dbReference type="Proteomes" id="UP000242188">
    <property type="component" value="Unassembled WGS sequence"/>
</dbReference>
<reference evidence="1 2" key="1">
    <citation type="journal article" date="2017" name="Nat. Ecol. Evol.">
        <title>Scallop genome provides insights into evolution of bilaterian karyotype and development.</title>
        <authorList>
            <person name="Wang S."/>
            <person name="Zhang J."/>
            <person name="Jiao W."/>
            <person name="Li J."/>
            <person name="Xun X."/>
            <person name="Sun Y."/>
            <person name="Guo X."/>
            <person name="Huan P."/>
            <person name="Dong B."/>
            <person name="Zhang L."/>
            <person name="Hu X."/>
            <person name="Sun X."/>
            <person name="Wang J."/>
            <person name="Zhao C."/>
            <person name="Wang Y."/>
            <person name="Wang D."/>
            <person name="Huang X."/>
            <person name="Wang R."/>
            <person name="Lv J."/>
            <person name="Li Y."/>
            <person name="Zhang Z."/>
            <person name="Liu B."/>
            <person name="Lu W."/>
            <person name="Hui Y."/>
            <person name="Liang J."/>
            <person name="Zhou Z."/>
            <person name="Hou R."/>
            <person name="Li X."/>
            <person name="Liu Y."/>
            <person name="Li H."/>
            <person name="Ning X."/>
            <person name="Lin Y."/>
            <person name="Zhao L."/>
            <person name="Xing Q."/>
            <person name="Dou J."/>
            <person name="Li Y."/>
            <person name="Mao J."/>
            <person name="Guo H."/>
            <person name="Dou H."/>
            <person name="Li T."/>
            <person name="Mu C."/>
            <person name="Jiang W."/>
            <person name="Fu Q."/>
            <person name="Fu X."/>
            <person name="Miao Y."/>
            <person name="Liu J."/>
            <person name="Yu Q."/>
            <person name="Li R."/>
            <person name="Liao H."/>
            <person name="Li X."/>
            <person name="Kong Y."/>
            <person name="Jiang Z."/>
            <person name="Chourrout D."/>
            <person name="Li R."/>
            <person name="Bao Z."/>
        </authorList>
    </citation>
    <scope>NUCLEOTIDE SEQUENCE [LARGE SCALE GENOMIC DNA]</scope>
    <source>
        <strain evidence="1 2">PY_sf001</strain>
    </source>
</reference>
<evidence type="ECO:0008006" key="3">
    <source>
        <dbReference type="Google" id="ProtNLM"/>
    </source>
</evidence>
<gene>
    <name evidence="1" type="ORF">KP79_PYT23610</name>
</gene>
<dbReference type="InterPro" id="IPR029044">
    <property type="entry name" value="Nucleotide-diphossugar_trans"/>
</dbReference>
<dbReference type="SUPFAM" id="SSF53448">
    <property type="entry name" value="Nucleotide-diphospho-sugar transferases"/>
    <property type="match status" value="1"/>
</dbReference>
<dbReference type="Gene3D" id="3.90.550.20">
    <property type="match status" value="1"/>
</dbReference>
<proteinExistence type="predicted"/>